<dbReference type="OrthoDB" id="2375888at2"/>
<evidence type="ECO:0000256" key="15">
    <source>
        <dbReference type="ARBA" id="ARBA00031887"/>
    </source>
</evidence>
<keyword evidence="5" id="KW-0813">Transport</keyword>
<dbReference type="InterPro" id="IPR014210">
    <property type="entry name" value="Cyt_o_ubiqinol_oxidase_su4"/>
</dbReference>
<evidence type="ECO:0000256" key="7">
    <source>
        <dbReference type="ARBA" id="ARBA00022692"/>
    </source>
</evidence>
<dbReference type="Pfam" id="PF03626">
    <property type="entry name" value="COX4_pro"/>
    <property type="match status" value="1"/>
</dbReference>
<evidence type="ECO:0000256" key="2">
    <source>
        <dbReference type="ARBA" id="ARBA00008079"/>
    </source>
</evidence>
<evidence type="ECO:0000256" key="14">
    <source>
        <dbReference type="ARBA" id="ARBA00030211"/>
    </source>
</evidence>
<dbReference type="GO" id="GO:0015990">
    <property type="term" value="P:electron transport coupled proton transport"/>
    <property type="evidence" value="ECO:0007669"/>
    <property type="project" value="InterPro"/>
</dbReference>
<evidence type="ECO:0000256" key="3">
    <source>
        <dbReference type="ARBA" id="ARBA00011700"/>
    </source>
</evidence>
<evidence type="ECO:0000313" key="18">
    <source>
        <dbReference type="EMBL" id="TPW26834.1"/>
    </source>
</evidence>
<dbReference type="PANTHER" id="PTHR36835">
    <property type="entry name" value="CYTOCHROME BO(3) UBIQUINOL OXIDASE SUBUNIT 4"/>
    <property type="match status" value="1"/>
</dbReference>
<dbReference type="InterPro" id="IPR050968">
    <property type="entry name" value="Cytochrome_c_oxidase_bac_sub4"/>
</dbReference>
<evidence type="ECO:0000256" key="8">
    <source>
        <dbReference type="ARBA" id="ARBA00022982"/>
    </source>
</evidence>
<evidence type="ECO:0000256" key="12">
    <source>
        <dbReference type="ARBA" id="ARBA00025694"/>
    </source>
</evidence>
<evidence type="ECO:0000256" key="13">
    <source>
        <dbReference type="ARBA" id="ARBA00030071"/>
    </source>
</evidence>
<feature type="transmembrane region" description="Helical" evidence="17">
    <location>
        <begin position="53"/>
        <end position="77"/>
    </location>
</feature>
<evidence type="ECO:0000256" key="1">
    <source>
        <dbReference type="ARBA" id="ARBA00004651"/>
    </source>
</evidence>
<comment type="function">
    <text evidence="12">Cytochrome bo(3) ubiquinol terminal oxidase is the component of the aerobic respiratory chain of E.coli that predominates when cells are grown at high aeration. Has proton pump activity across the membrane in addition to electron transfer, pumping 2 protons/electron.</text>
</comment>
<evidence type="ECO:0000256" key="16">
    <source>
        <dbReference type="ARBA" id="ARBA00032185"/>
    </source>
</evidence>
<evidence type="ECO:0000256" key="5">
    <source>
        <dbReference type="ARBA" id="ARBA00022448"/>
    </source>
</evidence>
<comment type="subunit">
    <text evidence="3">Heterooctamer of two A chains, two B chains, two C chains and two D chains.</text>
</comment>
<comment type="similarity">
    <text evidence="2">Belongs to the cytochrome c oxidase bacterial subunit 4 family.</text>
</comment>
<name>A0A506U1G3_9HYPH</name>
<gene>
    <name evidence="18" type="primary">cyoD</name>
    <name evidence="18" type="ORF">FJU11_13590</name>
</gene>
<dbReference type="AlphaFoldDB" id="A0A506U1G3"/>
<dbReference type="EMBL" id="VHLH01000026">
    <property type="protein sequence ID" value="TPW26834.1"/>
    <property type="molecule type" value="Genomic_DNA"/>
</dbReference>
<dbReference type="GO" id="GO:0005886">
    <property type="term" value="C:plasma membrane"/>
    <property type="evidence" value="ECO:0007669"/>
    <property type="project" value="UniProtKB-SubCell"/>
</dbReference>
<keyword evidence="10" id="KW-0560">Oxidoreductase</keyword>
<accession>A0A506U1G3</accession>
<dbReference type="GO" id="GO:0019646">
    <property type="term" value="P:aerobic electron transport chain"/>
    <property type="evidence" value="ECO:0007669"/>
    <property type="project" value="TreeGrafter"/>
</dbReference>
<evidence type="ECO:0000256" key="11">
    <source>
        <dbReference type="ARBA" id="ARBA00023136"/>
    </source>
</evidence>
<keyword evidence="19" id="KW-1185">Reference proteome</keyword>
<keyword evidence="11 17" id="KW-0472">Membrane</keyword>
<keyword evidence="6" id="KW-1003">Cell membrane</keyword>
<reference evidence="18 19" key="1">
    <citation type="submission" date="2019-06" db="EMBL/GenBank/DDBJ databases">
        <authorList>
            <person name="Li M."/>
        </authorList>
    </citation>
    <scope>NUCLEOTIDE SEQUENCE [LARGE SCALE GENOMIC DNA]</scope>
    <source>
        <strain evidence="18 19">BGMRC6574</strain>
    </source>
</reference>
<protein>
    <recommendedName>
        <fullName evidence="4">Cytochrome bo(3) ubiquinol oxidase subunit 4</fullName>
    </recommendedName>
    <alternativeName>
        <fullName evidence="16">Cytochrome o ubiquinol oxidase subunit 4</fullName>
    </alternativeName>
    <alternativeName>
        <fullName evidence="13">Oxidase bo(3) subunit 4</fullName>
    </alternativeName>
    <alternativeName>
        <fullName evidence="14">Ubiquinol oxidase polypeptide IV</fullName>
    </alternativeName>
    <alternativeName>
        <fullName evidence="15">Ubiquinol oxidase subunit 4</fullName>
    </alternativeName>
</protein>
<dbReference type="NCBIfam" id="TIGR02847">
    <property type="entry name" value="CyoD"/>
    <property type="match status" value="1"/>
</dbReference>
<evidence type="ECO:0000256" key="17">
    <source>
        <dbReference type="SAM" id="Phobius"/>
    </source>
</evidence>
<dbReference type="InterPro" id="IPR005171">
    <property type="entry name" value="Cyt_c_oxidase_su4_prok"/>
</dbReference>
<evidence type="ECO:0000256" key="9">
    <source>
        <dbReference type="ARBA" id="ARBA00022989"/>
    </source>
</evidence>
<sequence>MSADTHIEHHADGHHEGDAIGHGSRRGYLIGFGLAVVLTVIPFWLVMGNVLDSALATAILVMALALVQVVVHMIYFLHVNARAEGGWNIMALIFTVILVVIAISGSIWVMFHLNNNMMPQMTGQQMQGAMSGGNGQ</sequence>
<keyword evidence="8" id="KW-0249">Electron transport</keyword>
<evidence type="ECO:0000313" key="19">
    <source>
        <dbReference type="Proteomes" id="UP000320314"/>
    </source>
</evidence>
<feature type="transmembrane region" description="Helical" evidence="17">
    <location>
        <begin position="28"/>
        <end position="47"/>
    </location>
</feature>
<evidence type="ECO:0000256" key="10">
    <source>
        <dbReference type="ARBA" id="ARBA00023002"/>
    </source>
</evidence>
<dbReference type="Proteomes" id="UP000320314">
    <property type="component" value="Unassembled WGS sequence"/>
</dbReference>
<feature type="transmembrane region" description="Helical" evidence="17">
    <location>
        <begin position="89"/>
        <end position="111"/>
    </location>
</feature>
<dbReference type="GO" id="GO:0015078">
    <property type="term" value="F:proton transmembrane transporter activity"/>
    <property type="evidence" value="ECO:0007669"/>
    <property type="project" value="TreeGrafter"/>
</dbReference>
<evidence type="ECO:0000256" key="4">
    <source>
        <dbReference type="ARBA" id="ARBA00014689"/>
    </source>
</evidence>
<proteinExistence type="inferred from homology"/>
<dbReference type="RefSeq" id="WP_141167614.1">
    <property type="nucleotide sequence ID" value="NZ_VHLH01000026.1"/>
</dbReference>
<comment type="caution">
    <text evidence="18">The sequence shown here is derived from an EMBL/GenBank/DDBJ whole genome shotgun (WGS) entry which is preliminary data.</text>
</comment>
<keyword evidence="7 17" id="KW-0812">Transmembrane</keyword>
<dbReference type="GO" id="GO:0009319">
    <property type="term" value="C:cytochrome o ubiquinol oxidase complex"/>
    <property type="evidence" value="ECO:0007669"/>
    <property type="project" value="TreeGrafter"/>
</dbReference>
<dbReference type="PANTHER" id="PTHR36835:SF1">
    <property type="entry name" value="CYTOCHROME BO(3) UBIQUINOL OXIDASE SUBUNIT 4"/>
    <property type="match status" value="1"/>
</dbReference>
<comment type="subcellular location">
    <subcellularLocation>
        <location evidence="1">Cell membrane</location>
        <topology evidence="1">Multi-pass membrane protein</topology>
    </subcellularLocation>
</comment>
<keyword evidence="9 17" id="KW-1133">Transmembrane helix</keyword>
<evidence type="ECO:0000256" key="6">
    <source>
        <dbReference type="ARBA" id="ARBA00022475"/>
    </source>
</evidence>
<dbReference type="GO" id="GO:0009486">
    <property type="term" value="F:cytochrome bo3 ubiquinol oxidase activity"/>
    <property type="evidence" value="ECO:0007669"/>
    <property type="project" value="InterPro"/>
</dbReference>
<organism evidence="18 19">
    <name type="scientific">Pararhizobium mangrovi</name>
    <dbReference type="NCBI Taxonomy" id="2590452"/>
    <lineage>
        <taxon>Bacteria</taxon>
        <taxon>Pseudomonadati</taxon>
        <taxon>Pseudomonadota</taxon>
        <taxon>Alphaproteobacteria</taxon>
        <taxon>Hyphomicrobiales</taxon>
        <taxon>Rhizobiaceae</taxon>
        <taxon>Rhizobium/Agrobacterium group</taxon>
        <taxon>Pararhizobium</taxon>
    </lineage>
</organism>